<evidence type="ECO:0008006" key="2">
    <source>
        <dbReference type="Google" id="ProtNLM"/>
    </source>
</evidence>
<evidence type="ECO:0000313" key="1">
    <source>
        <dbReference type="EMBL" id="SVC93333.1"/>
    </source>
</evidence>
<name>A0A382R6H5_9ZZZZ</name>
<dbReference type="EMBL" id="UINC01119484">
    <property type="protein sequence ID" value="SVC93333.1"/>
    <property type="molecule type" value="Genomic_DNA"/>
</dbReference>
<dbReference type="InterPro" id="IPR007481">
    <property type="entry name" value="SspB"/>
</dbReference>
<dbReference type="Gene3D" id="2.30.30.220">
    <property type="entry name" value="SspB-like"/>
    <property type="match status" value="1"/>
</dbReference>
<feature type="non-terminal residue" evidence="1">
    <location>
        <position position="184"/>
    </location>
</feature>
<proteinExistence type="predicted"/>
<dbReference type="Pfam" id="PF04386">
    <property type="entry name" value="SspB"/>
    <property type="match status" value="1"/>
</dbReference>
<accession>A0A382R6H5</accession>
<dbReference type="AlphaFoldDB" id="A0A382R6H5"/>
<gene>
    <name evidence="1" type="ORF">METZ01_LOCUS346187</name>
</gene>
<sequence>MSEVNFPYDEWVTDAMRNVLRRALKKLTCGEDPGQHHLYINFETNGENVSVPDFLKAQYPDEITIVLQHQFQDLYLDDSGFEVTLSFGGQNQRLYIPFDVVTSFADPSVNFGIQIKSEVSKSTDTDEYSKLGIDNKNTKDDKIEGILSKRRHSIISPEGSDGQINIDPKRELKHQIVGAEVINI</sequence>
<dbReference type="SUPFAM" id="SSF101738">
    <property type="entry name" value="SspB-like"/>
    <property type="match status" value="1"/>
</dbReference>
<protein>
    <recommendedName>
        <fullName evidence="2">Stringent starvation protein B</fullName>
    </recommendedName>
</protein>
<organism evidence="1">
    <name type="scientific">marine metagenome</name>
    <dbReference type="NCBI Taxonomy" id="408172"/>
    <lineage>
        <taxon>unclassified sequences</taxon>
        <taxon>metagenomes</taxon>
        <taxon>ecological metagenomes</taxon>
    </lineage>
</organism>
<reference evidence="1" key="1">
    <citation type="submission" date="2018-05" db="EMBL/GenBank/DDBJ databases">
        <authorList>
            <person name="Lanie J.A."/>
            <person name="Ng W.-L."/>
            <person name="Kazmierczak K.M."/>
            <person name="Andrzejewski T.M."/>
            <person name="Davidsen T.M."/>
            <person name="Wayne K.J."/>
            <person name="Tettelin H."/>
            <person name="Glass J.I."/>
            <person name="Rusch D."/>
            <person name="Podicherti R."/>
            <person name="Tsui H.-C.T."/>
            <person name="Winkler M.E."/>
        </authorList>
    </citation>
    <scope>NUCLEOTIDE SEQUENCE</scope>
</reference>
<dbReference type="InterPro" id="IPR036760">
    <property type="entry name" value="SspB-like_sf"/>
</dbReference>